<feature type="compositionally biased region" description="Polar residues" evidence="1">
    <location>
        <begin position="79"/>
        <end position="88"/>
    </location>
</feature>
<reference evidence="2" key="1">
    <citation type="submission" date="2021-03" db="EMBL/GenBank/DDBJ databases">
        <title>Draft genome sequence of rust myrtle Austropuccinia psidii MF-1, a brazilian biotype.</title>
        <authorList>
            <person name="Quecine M.C."/>
            <person name="Pachon D.M.R."/>
            <person name="Bonatelli M.L."/>
            <person name="Correr F.H."/>
            <person name="Franceschini L.M."/>
            <person name="Leite T.F."/>
            <person name="Margarido G.R.A."/>
            <person name="Almeida C.A."/>
            <person name="Ferrarezi J.A."/>
            <person name="Labate C.A."/>
        </authorList>
    </citation>
    <scope>NUCLEOTIDE SEQUENCE</scope>
    <source>
        <strain evidence="2">MF-1</strain>
    </source>
</reference>
<protein>
    <submittedName>
        <fullName evidence="2">Uncharacterized protein</fullName>
    </submittedName>
</protein>
<dbReference type="AlphaFoldDB" id="A0A9Q3K1V4"/>
<evidence type="ECO:0000256" key="1">
    <source>
        <dbReference type="SAM" id="MobiDB-lite"/>
    </source>
</evidence>
<feature type="compositionally biased region" description="Polar residues" evidence="1">
    <location>
        <begin position="55"/>
        <end position="66"/>
    </location>
</feature>
<evidence type="ECO:0000313" key="3">
    <source>
        <dbReference type="Proteomes" id="UP000765509"/>
    </source>
</evidence>
<dbReference type="Proteomes" id="UP000765509">
    <property type="component" value="Unassembled WGS sequence"/>
</dbReference>
<comment type="caution">
    <text evidence="2">The sequence shown here is derived from an EMBL/GenBank/DDBJ whole genome shotgun (WGS) entry which is preliminary data.</text>
</comment>
<name>A0A9Q3K1V4_9BASI</name>
<organism evidence="2 3">
    <name type="scientific">Austropuccinia psidii MF-1</name>
    <dbReference type="NCBI Taxonomy" id="1389203"/>
    <lineage>
        <taxon>Eukaryota</taxon>
        <taxon>Fungi</taxon>
        <taxon>Dikarya</taxon>
        <taxon>Basidiomycota</taxon>
        <taxon>Pucciniomycotina</taxon>
        <taxon>Pucciniomycetes</taxon>
        <taxon>Pucciniales</taxon>
        <taxon>Sphaerophragmiaceae</taxon>
        <taxon>Austropuccinia</taxon>
    </lineage>
</organism>
<keyword evidence="3" id="KW-1185">Reference proteome</keyword>
<sequence length="108" mass="11856">MKDGDGKKTLELGPIVTMSCHPWNSNAKNKTHQIPHDKTHPFLICLESKLRGNPLQAQVAPNGQRTDSVHNEPPILGPSQPSKPQQDALTCEPEPEVAPMQSMEEPFG</sequence>
<feature type="region of interest" description="Disordered" evidence="1">
    <location>
        <begin position="54"/>
        <end position="108"/>
    </location>
</feature>
<evidence type="ECO:0000313" key="2">
    <source>
        <dbReference type="EMBL" id="MBW0573405.1"/>
    </source>
</evidence>
<accession>A0A9Q3K1V4</accession>
<proteinExistence type="predicted"/>
<gene>
    <name evidence="2" type="ORF">O181_113120</name>
</gene>
<dbReference type="EMBL" id="AVOT02091990">
    <property type="protein sequence ID" value="MBW0573405.1"/>
    <property type="molecule type" value="Genomic_DNA"/>
</dbReference>